<keyword evidence="7" id="KW-0732">Signal</keyword>
<feature type="chain" id="PRO_5040778504" description="Peptidyl-prolyl cis-trans isomerase" evidence="7">
    <location>
        <begin position="30"/>
        <end position="167"/>
    </location>
</feature>
<gene>
    <name evidence="9" type="ORF">MON38_17875</name>
</gene>
<organism evidence="9 10">
    <name type="scientific">Hymenobacter cyanobacteriorum</name>
    <dbReference type="NCBI Taxonomy" id="2926463"/>
    <lineage>
        <taxon>Bacteria</taxon>
        <taxon>Pseudomonadati</taxon>
        <taxon>Bacteroidota</taxon>
        <taxon>Cytophagia</taxon>
        <taxon>Cytophagales</taxon>
        <taxon>Hymenobacteraceae</taxon>
        <taxon>Hymenobacter</taxon>
    </lineage>
</organism>
<dbReference type="EMBL" id="JALBGC010000005">
    <property type="protein sequence ID" value="MCI1189296.1"/>
    <property type="molecule type" value="Genomic_DNA"/>
</dbReference>
<reference evidence="9" key="1">
    <citation type="submission" date="2022-03" db="EMBL/GenBank/DDBJ databases">
        <title>Bacterial whole genome sequence for Hymenobacter sp. DH14.</title>
        <authorList>
            <person name="Le V."/>
        </authorList>
    </citation>
    <scope>NUCLEOTIDE SEQUENCE</scope>
    <source>
        <strain evidence="9">DH14</strain>
    </source>
</reference>
<dbReference type="EC" id="5.2.1.8" evidence="6"/>
<protein>
    <recommendedName>
        <fullName evidence="6">Peptidyl-prolyl cis-trans isomerase</fullName>
        <ecNumber evidence="6">5.2.1.8</ecNumber>
    </recommendedName>
</protein>
<dbReference type="InterPro" id="IPR001179">
    <property type="entry name" value="PPIase_FKBP_dom"/>
</dbReference>
<accession>A0A9X1VNB0</accession>
<dbReference type="AlphaFoldDB" id="A0A9X1VNB0"/>
<feature type="domain" description="PPIase FKBP-type" evidence="8">
    <location>
        <begin position="72"/>
        <end position="167"/>
    </location>
</feature>
<dbReference type="RefSeq" id="WP_241937526.1">
    <property type="nucleotide sequence ID" value="NZ_JALBGC010000005.1"/>
</dbReference>
<evidence type="ECO:0000256" key="3">
    <source>
        <dbReference type="ARBA" id="ARBA00023110"/>
    </source>
</evidence>
<evidence type="ECO:0000256" key="7">
    <source>
        <dbReference type="SAM" id="SignalP"/>
    </source>
</evidence>
<comment type="similarity">
    <text evidence="2 6">Belongs to the FKBP-type PPIase family.</text>
</comment>
<evidence type="ECO:0000256" key="6">
    <source>
        <dbReference type="RuleBase" id="RU003915"/>
    </source>
</evidence>
<feature type="signal peptide" evidence="7">
    <location>
        <begin position="1"/>
        <end position="29"/>
    </location>
</feature>
<keyword evidence="3 5" id="KW-0697">Rotamase</keyword>
<evidence type="ECO:0000313" key="10">
    <source>
        <dbReference type="Proteomes" id="UP001139193"/>
    </source>
</evidence>
<dbReference type="Gene3D" id="3.10.50.40">
    <property type="match status" value="1"/>
</dbReference>
<evidence type="ECO:0000256" key="1">
    <source>
        <dbReference type="ARBA" id="ARBA00000971"/>
    </source>
</evidence>
<keyword evidence="4 5" id="KW-0413">Isomerase</keyword>
<dbReference type="Pfam" id="PF00254">
    <property type="entry name" value="FKBP_C"/>
    <property type="match status" value="1"/>
</dbReference>
<proteinExistence type="inferred from homology"/>
<evidence type="ECO:0000259" key="8">
    <source>
        <dbReference type="PROSITE" id="PS50059"/>
    </source>
</evidence>
<dbReference type="PANTHER" id="PTHR43811:SF19">
    <property type="entry name" value="39 KDA FK506-BINDING NUCLEAR PROTEIN"/>
    <property type="match status" value="1"/>
</dbReference>
<name>A0A9X1VNB0_9BACT</name>
<evidence type="ECO:0000256" key="2">
    <source>
        <dbReference type="ARBA" id="ARBA00006577"/>
    </source>
</evidence>
<sequence length="167" mass="18011">MSSTNNGRARLFRGFLLLLLAAPAGHALAQAGPGTTSLRPPLDTLHAAPQRTPHGVRYVFRELGTGPLPKHGQRVSARYAGFLPDGHLFDASEAQGGLLKFRVGRHEVITGLDEVIPLLPVGSRVWVWIPAALGYAANGVRNPDDDKQYLVPPNTPLVFELEIVGVR</sequence>
<dbReference type="InterPro" id="IPR046357">
    <property type="entry name" value="PPIase_dom_sf"/>
</dbReference>
<dbReference type="PROSITE" id="PS50059">
    <property type="entry name" value="FKBP_PPIASE"/>
    <property type="match status" value="1"/>
</dbReference>
<dbReference type="PANTHER" id="PTHR43811">
    <property type="entry name" value="FKBP-TYPE PEPTIDYL-PROLYL CIS-TRANS ISOMERASE FKPA"/>
    <property type="match status" value="1"/>
</dbReference>
<evidence type="ECO:0000313" key="9">
    <source>
        <dbReference type="EMBL" id="MCI1189296.1"/>
    </source>
</evidence>
<dbReference type="SUPFAM" id="SSF54534">
    <property type="entry name" value="FKBP-like"/>
    <property type="match status" value="1"/>
</dbReference>
<keyword evidence="10" id="KW-1185">Reference proteome</keyword>
<comment type="catalytic activity">
    <reaction evidence="1 5 6">
        <text>[protein]-peptidylproline (omega=180) = [protein]-peptidylproline (omega=0)</text>
        <dbReference type="Rhea" id="RHEA:16237"/>
        <dbReference type="Rhea" id="RHEA-COMP:10747"/>
        <dbReference type="Rhea" id="RHEA-COMP:10748"/>
        <dbReference type="ChEBI" id="CHEBI:83833"/>
        <dbReference type="ChEBI" id="CHEBI:83834"/>
        <dbReference type="EC" id="5.2.1.8"/>
    </reaction>
</comment>
<evidence type="ECO:0000256" key="4">
    <source>
        <dbReference type="ARBA" id="ARBA00023235"/>
    </source>
</evidence>
<dbReference type="Proteomes" id="UP001139193">
    <property type="component" value="Unassembled WGS sequence"/>
</dbReference>
<comment type="caution">
    <text evidence="9">The sequence shown here is derived from an EMBL/GenBank/DDBJ whole genome shotgun (WGS) entry which is preliminary data.</text>
</comment>
<evidence type="ECO:0000256" key="5">
    <source>
        <dbReference type="PROSITE-ProRule" id="PRU00277"/>
    </source>
</evidence>
<dbReference type="GO" id="GO:0003755">
    <property type="term" value="F:peptidyl-prolyl cis-trans isomerase activity"/>
    <property type="evidence" value="ECO:0007669"/>
    <property type="project" value="UniProtKB-UniRule"/>
</dbReference>